<evidence type="ECO:0000313" key="3">
    <source>
        <dbReference type="Proteomes" id="UP000486351"/>
    </source>
</evidence>
<name>A0A6G0Q0C2_9STRA</name>
<reference evidence="2 3" key="1">
    <citation type="submission" date="2018-09" db="EMBL/GenBank/DDBJ databases">
        <title>Genomic investigation of the strawberry pathogen Phytophthora fragariae indicates pathogenicity is determined by transcriptional variation in three key races.</title>
        <authorList>
            <person name="Adams T.M."/>
            <person name="Armitage A.D."/>
            <person name="Sobczyk M.K."/>
            <person name="Bates H.J."/>
            <person name="Dunwell J.M."/>
            <person name="Nellist C.F."/>
            <person name="Harrison R.J."/>
        </authorList>
    </citation>
    <scope>NUCLEOTIDE SEQUENCE [LARGE SCALE GENOMIC DNA]</scope>
    <source>
        <strain evidence="2 3">NOV-77</strain>
    </source>
</reference>
<proteinExistence type="predicted"/>
<dbReference type="Proteomes" id="UP000486351">
    <property type="component" value="Unassembled WGS sequence"/>
</dbReference>
<evidence type="ECO:0000313" key="2">
    <source>
        <dbReference type="EMBL" id="KAE9263705.1"/>
    </source>
</evidence>
<feature type="compositionally biased region" description="Polar residues" evidence="1">
    <location>
        <begin position="158"/>
        <end position="171"/>
    </location>
</feature>
<gene>
    <name evidence="2" type="ORF">PF008_g32302</name>
</gene>
<evidence type="ECO:0000256" key="1">
    <source>
        <dbReference type="SAM" id="MobiDB-lite"/>
    </source>
</evidence>
<organism evidence="2 3">
    <name type="scientific">Phytophthora fragariae</name>
    <dbReference type="NCBI Taxonomy" id="53985"/>
    <lineage>
        <taxon>Eukaryota</taxon>
        <taxon>Sar</taxon>
        <taxon>Stramenopiles</taxon>
        <taxon>Oomycota</taxon>
        <taxon>Peronosporomycetes</taxon>
        <taxon>Peronosporales</taxon>
        <taxon>Peronosporaceae</taxon>
        <taxon>Phytophthora</taxon>
    </lineage>
</organism>
<comment type="caution">
    <text evidence="2">The sequence shown here is derived from an EMBL/GenBank/DDBJ whole genome shotgun (WGS) entry which is preliminary data.</text>
</comment>
<dbReference type="AlphaFoldDB" id="A0A6G0Q0C2"/>
<accession>A0A6G0Q0C2</accession>
<feature type="non-terminal residue" evidence="2">
    <location>
        <position position="1"/>
    </location>
</feature>
<protein>
    <submittedName>
        <fullName evidence="2">Uncharacterized protein</fullName>
    </submittedName>
</protein>
<feature type="compositionally biased region" description="Basic and acidic residues" evidence="1">
    <location>
        <begin position="196"/>
        <end position="213"/>
    </location>
</feature>
<dbReference type="EMBL" id="QXFY01008687">
    <property type="protein sequence ID" value="KAE9263705.1"/>
    <property type="molecule type" value="Genomic_DNA"/>
</dbReference>
<sequence>ERNGWLRCFRYCVIPHSFFIGMGNKRWSEGEEYTLIEIIGGNFREYTTGVKTKFYASASTSLKTKTATQVKSKCIELESAYKDHKAKLSRSGFGVKESDPSSIKELLAKKCKYFYQMDESFGAQHNIVPLVIMEPGRTEFNLQGGTERSASSSSSVSYKTGTQELKAASTSKDADGTPGSTSKVELLRSPPPVARMLDRLREDRERESAKRHKADMEYRERELALKQEHFALYKEELRLKEKKMDQQFKLLSQQIALQHKQLELELAKHS</sequence>
<feature type="region of interest" description="Disordered" evidence="1">
    <location>
        <begin position="141"/>
        <end position="213"/>
    </location>
</feature>